<reference evidence="2" key="1">
    <citation type="submission" date="2014-09" db="EMBL/GenBank/DDBJ databases">
        <title>Genome sequence of the luminous mushroom Mycena chlorophos for searching fungal bioluminescence genes.</title>
        <authorList>
            <person name="Tanaka Y."/>
            <person name="Kasuga D."/>
            <person name="Oba Y."/>
            <person name="Hase S."/>
            <person name="Sato K."/>
            <person name="Oba Y."/>
            <person name="Sakakibara Y."/>
        </authorList>
    </citation>
    <scope>NUCLEOTIDE SEQUENCE</scope>
</reference>
<evidence type="ECO:0000313" key="3">
    <source>
        <dbReference type="Proteomes" id="UP000815677"/>
    </source>
</evidence>
<sequence>MHRPVPMGWPDLTAVSCYTRACICVSQTRLRPPQGPVHVTKVATPEIEAQNLMPSLPGRWSRDCQASRGFAERRKTILLPMRQNTPGTKKRGSCAYGPGAEDGRPSFKLQALANA</sequence>
<keyword evidence="3" id="KW-1185">Reference proteome</keyword>
<gene>
    <name evidence="2" type="ORF">MCHLO_14440</name>
</gene>
<feature type="region of interest" description="Disordered" evidence="1">
    <location>
        <begin position="82"/>
        <end position="107"/>
    </location>
</feature>
<protein>
    <submittedName>
        <fullName evidence="2">Uncharacterized protein</fullName>
    </submittedName>
</protein>
<accession>A0ABQ0M3T0</accession>
<dbReference type="Proteomes" id="UP000815677">
    <property type="component" value="Unassembled WGS sequence"/>
</dbReference>
<name>A0ABQ0M3T0_MYCCL</name>
<proteinExistence type="predicted"/>
<organism evidence="2 3">
    <name type="scientific">Mycena chlorophos</name>
    <name type="common">Agaric fungus</name>
    <name type="synonym">Agaricus chlorophos</name>
    <dbReference type="NCBI Taxonomy" id="658473"/>
    <lineage>
        <taxon>Eukaryota</taxon>
        <taxon>Fungi</taxon>
        <taxon>Dikarya</taxon>
        <taxon>Basidiomycota</taxon>
        <taxon>Agaricomycotina</taxon>
        <taxon>Agaricomycetes</taxon>
        <taxon>Agaricomycetidae</taxon>
        <taxon>Agaricales</taxon>
        <taxon>Marasmiineae</taxon>
        <taxon>Mycenaceae</taxon>
        <taxon>Mycena</taxon>
    </lineage>
</organism>
<evidence type="ECO:0000313" key="2">
    <source>
        <dbReference type="EMBL" id="GAT57955.1"/>
    </source>
</evidence>
<evidence type="ECO:0000256" key="1">
    <source>
        <dbReference type="SAM" id="MobiDB-lite"/>
    </source>
</evidence>
<dbReference type="EMBL" id="DF849525">
    <property type="protein sequence ID" value="GAT57955.1"/>
    <property type="molecule type" value="Genomic_DNA"/>
</dbReference>